<name>A0A5E4AVU2_MARMO</name>
<evidence type="ECO:0000256" key="1">
    <source>
        <dbReference type="SAM" id="MobiDB-lite"/>
    </source>
</evidence>
<dbReference type="EMBL" id="CABDUW010000178">
    <property type="protein sequence ID" value="VTJ61567.1"/>
    <property type="molecule type" value="Genomic_DNA"/>
</dbReference>
<accession>A0A5E4AVU2</accession>
<reference evidence="2" key="1">
    <citation type="submission" date="2019-04" db="EMBL/GenBank/DDBJ databases">
        <authorList>
            <person name="Alioto T."/>
            <person name="Alioto T."/>
        </authorList>
    </citation>
    <scope>NUCLEOTIDE SEQUENCE [LARGE SCALE GENOMIC DNA]</scope>
</reference>
<dbReference type="AlphaFoldDB" id="A0A5E4AVU2"/>
<feature type="region of interest" description="Disordered" evidence="1">
    <location>
        <begin position="18"/>
        <end position="72"/>
    </location>
</feature>
<sequence length="131" mass="13732">MQIESTLKYPSVLQPLPGHKQLRLQRSSPGSSGRGRTGGGPDLTLSPPPAAGAAVVASHLQKGPSDSSRASPALGRGALEVVNNFPRCLALLWLGDLCRCRLLNSGPRTSASRFLGPLPFLVHPGGPRPRL</sequence>
<feature type="compositionally biased region" description="Gly residues" evidence="1">
    <location>
        <begin position="32"/>
        <end position="41"/>
    </location>
</feature>
<comment type="caution">
    <text evidence="2">The sequence shown here is derived from an EMBL/GenBank/DDBJ whole genome shotgun (WGS) entry which is preliminary data.</text>
</comment>
<dbReference type="Proteomes" id="UP000335636">
    <property type="component" value="Unassembled WGS sequence"/>
</dbReference>
<gene>
    <name evidence="2" type="ORF">MONAX_5E035052</name>
</gene>
<organism evidence="2 3">
    <name type="scientific">Marmota monax</name>
    <name type="common">Woodchuck</name>
    <dbReference type="NCBI Taxonomy" id="9995"/>
    <lineage>
        <taxon>Eukaryota</taxon>
        <taxon>Metazoa</taxon>
        <taxon>Chordata</taxon>
        <taxon>Craniata</taxon>
        <taxon>Vertebrata</taxon>
        <taxon>Euteleostomi</taxon>
        <taxon>Mammalia</taxon>
        <taxon>Eutheria</taxon>
        <taxon>Euarchontoglires</taxon>
        <taxon>Glires</taxon>
        <taxon>Rodentia</taxon>
        <taxon>Sciuromorpha</taxon>
        <taxon>Sciuridae</taxon>
        <taxon>Xerinae</taxon>
        <taxon>Marmotini</taxon>
        <taxon>Marmota</taxon>
    </lineage>
</organism>
<protein>
    <submittedName>
        <fullName evidence="2">Uncharacterized protein</fullName>
    </submittedName>
</protein>
<proteinExistence type="predicted"/>
<keyword evidence="3" id="KW-1185">Reference proteome</keyword>
<evidence type="ECO:0000313" key="3">
    <source>
        <dbReference type="Proteomes" id="UP000335636"/>
    </source>
</evidence>
<evidence type="ECO:0000313" key="2">
    <source>
        <dbReference type="EMBL" id="VTJ61567.1"/>
    </source>
</evidence>